<dbReference type="Proteomes" id="UP001207468">
    <property type="component" value="Unassembled WGS sequence"/>
</dbReference>
<dbReference type="EMBL" id="JAGFNK010000089">
    <property type="protein sequence ID" value="KAI9508496.1"/>
    <property type="molecule type" value="Genomic_DNA"/>
</dbReference>
<proteinExistence type="predicted"/>
<evidence type="ECO:0000313" key="1">
    <source>
        <dbReference type="EMBL" id="KAI9508496.1"/>
    </source>
</evidence>
<reference evidence="1" key="1">
    <citation type="submission" date="2021-03" db="EMBL/GenBank/DDBJ databases">
        <title>Evolutionary priming and transition to the ectomycorrhizal habit in an iconic lineage of mushroom-forming fungi: is preadaptation a requirement?</title>
        <authorList>
            <consortium name="DOE Joint Genome Institute"/>
            <person name="Looney B.P."/>
            <person name="Miyauchi S."/>
            <person name="Morin E."/>
            <person name="Drula E."/>
            <person name="Courty P.E."/>
            <person name="Chicoki N."/>
            <person name="Fauchery L."/>
            <person name="Kohler A."/>
            <person name="Kuo A."/>
            <person name="LaButti K."/>
            <person name="Pangilinan J."/>
            <person name="Lipzen A."/>
            <person name="Riley R."/>
            <person name="Andreopoulos W."/>
            <person name="He G."/>
            <person name="Johnson J."/>
            <person name="Barry K.W."/>
            <person name="Grigoriev I.V."/>
            <person name="Nagy L."/>
            <person name="Hibbett D."/>
            <person name="Henrissat B."/>
            <person name="Matheny P.B."/>
            <person name="Labbe J."/>
            <person name="Martin A.F."/>
        </authorList>
    </citation>
    <scope>NUCLEOTIDE SEQUENCE</scope>
    <source>
        <strain evidence="1">BPL698</strain>
    </source>
</reference>
<accession>A0ACC0UA32</accession>
<evidence type="ECO:0000313" key="2">
    <source>
        <dbReference type="Proteomes" id="UP001207468"/>
    </source>
</evidence>
<organism evidence="1 2">
    <name type="scientific">Russula earlei</name>
    <dbReference type="NCBI Taxonomy" id="71964"/>
    <lineage>
        <taxon>Eukaryota</taxon>
        <taxon>Fungi</taxon>
        <taxon>Dikarya</taxon>
        <taxon>Basidiomycota</taxon>
        <taxon>Agaricomycotina</taxon>
        <taxon>Agaricomycetes</taxon>
        <taxon>Russulales</taxon>
        <taxon>Russulaceae</taxon>
        <taxon>Russula</taxon>
    </lineage>
</organism>
<protein>
    <submittedName>
        <fullName evidence="1">Uncharacterized protein</fullName>
    </submittedName>
</protein>
<name>A0ACC0UA32_9AGAM</name>
<keyword evidence="2" id="KW-1185">Reference proteome</keyword>
<comment type="caution">
    <text evidence="1">The sequence shown here is derived from an EMBL/GenBank/DDBJ whole genome shotgun (WGS) entry which is preliminary data.</text>
</comment>
<sequence>MDTIETPPLADSDADAPAPTAAPAAGGPSKYVPPSMRNRGPGESMSRPGGSRDDLPTLRAGISEDTQENDLREPFGSFGRVARVYVGRDRDTTGRDYDSLILNVQWSHSSIMSASKRASNREELTKINADPNNWTWNPGRWGTASEEWKAFAARARESEPMAETFDLGDLADPHNTTALVRECYREAEKVVWLQAVRSPNRGIIFTGQPGIGKTLFLWYLLIRLLQENQNILFVVDGLEAILFYFGDIYPILFRPTGGEFPSMFPDSDPFSEPRTLLYLAQEVGGHFTPPCRSEIPTFLFLRLELDREFEDFKARLEQYLKSWHDNFPSARPTDADPISFHFAHIRSLHGDNPPELEKAIDDILNNTVTYFGYVARDIFRAVLSDFQDIYEDSMSALTKSPEDFGEMLRLIVDSENLSMNQPSHRAIVIESRREIGRTVSWDIDFRSDWMASAAMLKFQEYADDGVRKLISDFAAIPQGATFASWLFEAYAHRAIVDGVNGLRLRRIAFHPPKVVFEPAESSQSSSPPPWLVVEQEEFSVLPNASPNMYYGPSAPNFPLIDAFIVTHDDDQITTHLWLLQITTSKKHRGSRKGYEKIRKIIDTLRLSQPKDTNVDCQVTPRLTATRPSSGSPDSSPQSKRQKMDAALSSAKKDSDSENNVKVHFVLVCPQNPPGSEKKYEWVLPEGWKDDDGGDGYLLEIPLELRTQHLMRAVAERWIGDRKR</sequence>
<gene>
    <name evidence="1" type="ORF">F5148DRAFT_1375811</name>
</gene>